<feature type="signal peptide" evidence="1">
    <location>
        <begin position="1"/>
        <end position="21"/>
    </location>
</feature>
<dbReference type="AlphaFoldDB" id="A0A517NY66"/>
<name>A0A517NY66_9BACT</name>
<accession>A0A517NY66</accession>
<gene>
    <name evidence="2" type="ORF">K239x_40720</name>
</gene>
<proteinExistence type="predicted"/>
<evidence type="ECO:0000313" key="2">
    <source>
        <dbReference type="EMBL" id="QDT12064.1"/>
    </source>
</evidence>
<protein>
    <recommendedName>
        <fullName evidence="4">Secreted protein</fullName>
    </recommendedName>
</protein>
<dbReference type="PROSITE" id="PS51257">
    <property type="entry name" value="PROKAR_LIPOPROTEIN"/>
    <property type="match status" value="1"/>
</dbReference>
<evidence type="ECO:0000256" key="1">
    <source>
        <dbReference type="SAM" id="SignalP"/>
    </source>
</evidence>
<dbReference type="Proteomes" id="UP000319817">
    <property type="component" value="Chromosome"/>
</dbReference>
<evidence type="ECO:0008006" key="4">
    <source>
        <dbReference type="Google" id="ProtNLM"/>
    </source>
</evidence>
<organism evidence="2 3">
    <name type="scientific">Stieleria marina</name>
    <dbReference type="NCBI Taxonomy" id="1930275"/>
    <lineage>
        <taxon>Bacteria</taxon>
        <taxon>Pseudomonadati</taxon>
        <taxon>Planctomycetota</taxon>
        <taxon>Planctomycetia</taxon>
        <taxon>Pirellulales</taxon>
        <taxon>Pirellulaceae</taxon>
        <taxon>Stieleria</taxon>
    </lineage>
</organism>
<feature type="chain" id="PRO_5022218250" description="Secreted protein" evidence="1">
    <location>
        <begin position="22"/>
        <end position="59"/>
    </location>
</feature>
<dbReference type="RefSeq" id="WP_145419796.1">
    <property type="nucleotide sequence ID" value="NZ_CP036526.1"/>
</dbReference>
<keyword evidence="3" id="KW-1185">Reference proteome</keyword>
<evidence type="ECO:0000313" key="3">
    <source>
        <dbReference type="Proteomes" id="UP000319817"/>
    </source>
</evidence>
<keyword evidence="1" id="KW-0732">Signal</keyword>
<reference evidence="2 3" key="1">
    <citation type="submission" date="2019-02" db="EMBL/GenBank/DDBJ databases">
        <title>Deep-cultivation of Planctomycetes and their phenomic and genomic characterization uncovers novel biology.</title>
        <authorList>
            <person name="Wiegand S."/>
            <person name="Jogler M."/>
            <person name="Boedeker C."/>
            <person name="Pinto D."/>
            <person name="Vollmers J."/>
            <person name="Rivas-Marin E."/>
            <person name="Kohn T."/>
            <person name="Peeters S.H."/>
            <person name="Heuer A."/>
            <person name="Rast P."/>
            <person name="Oberbeckmann S."/>
            <person name="Bunk B."/>
            <person name="Jeske O."/>
            <person name="Meyerdierks A."/>
            <person name="Storesund J.E."/>
            <person name="Kallscheuer N."/>
            <person name="Luecker S."/>
            <person name="Lage O.M."/>
            <person name="Pohl T."/>
            <person name="Merkel B.J."/>
            <person name="Hornburger P."/>
            <person name="Mueller R.-W."/>
            <person name="Bruemmer F."/>
            <person name="Labrenz M."/>
            <person name="Spormann A.M."/>
            <person name="Op den Camp H."/>
            <person name="Overmann J."/>
            <person name="Amann R."/>
            <person name="Jetten M.S.M."/>
            <person name="Mascher T."/>
            <person name="Medema M.H."/>
            <person name="Devos D.P."/>
            <person name="Kaster A.-K."/>
            <person name="Ovreas L."/>
            <person name="Rohde M."/>
            <person name="Galperin M.Y."/>
            <person name="Jogler C."/>
        </authorList>
    </citation>
    <scope>NUCLEOTIDE SEQUENCE [LARGE SCALE GENOMIC DNA]</scope>
    <source>
        <strain evidence="2 3">K23_9</strain>
    </source>
</reference>
<dbReference type="EMBL" id="CP036526">
    <property type="protein sequence ID" value="QDT12064.1"/>
    <property type="molecule type" value="Genomic_DNA"/>
</dbReference>
<sequence length="59" mass="6095" precursor="true">MKKLLAICCVSLLTLSFVGCADSDGDVVGGAELSEIEKYQAAEAAEQASMDKDLAGQAE</sequence>